<accession>A0AAD9YB66</accession>
<comment type="caution">
    <text evidence="1">The sequence shown here is derived from an EMBL/GenBank/DDBJ whole genome shotgun (WGS) entry which is preliminary data.</text>
</comment>
<dbReference type="EMBL" id="VYYT01000245">
    <property type="protein sequence ID" value="KAK2752899.1"/>
    <property type="molecule type" value="Genomic_DNA"/>
</dbReference>
<dbReference type="AlphaFoldDB" id="A0AAD9YB66"/>
<sequence length="273" mass="31447">MAPSEPAHAIVKYRKQTPDGGHFCTGYSTIYQAKRNGNKEKSIIYQLLSEILLSIMKCLDAPSLYVARQSCSLMWSFYYDFSFKSFHYVLKDREGNIVPGALPGFIHYALYGHKSDIVERLRSDQLRPRHHVSLFSEASRLLRIRHTIKVATLTKEQVVTMDLLRQSLERIPTDDLLCPHVRSPQEILMFSEDDAAVGMFMASKASHGVRCAGCDIHYDWVLDEDKVLLSVKRPVLYVLCAAVSVYWRMLRDVCDWIFRWIWSCVMGLSKCLE</sequence>
<reference evidence="1" key="1">
    <citation type="submission" date="2023-02" db="EMBL/GenBank/DDBJ databases">
        <title>Colletotrichum kahawae CIFC_Que2 genome sequencing and assembly.</title>
        <authorList>
            <person name="Baroncelli R."/>
        </authorList>
    </citation>
    <scope>NUCLEOTIDE SEQUENCE</scope>
    <source>
        <strain evidence="1">CIFC_Que2</strain>
    </source>
</reference>
<evidence type="ECO:0000313" key="1">
    <source>
        <dbReference type="EMBL" id="KAK2752899.1"/>
    </source>
</evidence>
<organism evidence="1 2">
    <name type="scientific">Colletotrichum kahawae</name>
    <name type="common">Coffee berry disease fungus</name>
    <dbReference type="NCBI Taxonomy" id="34407"/>
    <lineage>
        <taxon>Eukaryota</taxon>
        <taxon>Fungi</taxon>
        <taxon>Dikarya</taxon>
        <taxon>Ascomycota</taxon>
        <taxon>Pezizomycotina</taxon>
        <taxon>Sordariomycetes</taxon>
        <taxon>Hypocreomycetidae</taxon>
        <taxon>Glomerellales</taxon>
        <taxon>Glomerellaceae</taxon>
        <taxon>Colletotrichum</taxon>
        <taxon>Colletotrichum gloeosporioides species complex</taxon>
    </lineage>
</organism>
<name>A0AAD9YB66_COLKA</name>
<gene>
    <name evidence="1" type="ORF">CKAH01_06140</name>
</gene>
<proteinExistence type="predicted"/>
<evidence type="ECO:0000313" key="2">
    <source>
        <dbReference type="Proteomes" id="UP001281614"/>
    </source>
</evidence>
<dbReference type="Proteomes" id="UP001281614">
    <property type="component" value="Unassembled WGS sequence"/>
</dbReference>
<protein>
    <submittedName>
        <fullName evidence="1">Uncharacterized protein</fullName>
    </submittedName>
</protein>
<keyword evidence="2" id="KW-1185">Reference proteome</keyword>